<feature type="compositionally biased region" description="Basic residues" evidence="1">
    <location>
        <begin position="275"/>
        <end position="286"/>
    </location>
</feature>
<dbReference type="AlphaFoldDB" id="A0AAT9HJX9"/>
<proteinExistence type="predicted"/>
<evidence type="ECO:0000256" key="1">
    <source>
        <dbReference type="SAM" id="MobiDB-lite"/>
    </source>
</evidence>
<feature type="compositionally biased region" description="Low complexity" evidence="1">
    <location>
        <begin position="287"/>
        <end position="302"/>
    </location>
</feature>
<feature type="compositionally biased region" description="Basic and acidic residues" evidence="1">
    <location>
        <begin position="303"/>
        <end position="312"/>
    </location>
</feature>
<feature type="compositionally biased region" description="Low complexity" evidence="1">
    <location>
        <begin position="213"/>
        <end position="228"/>
    </location>
</feature>
<dbReference type="EMBL" id="AP035768">
    <property type="protein sequence ID" value="BFO17630.1"/>
    <property type="molecule type" value="Genomic_DNA"/>
</dbReference>
<feature type="compositionally biased region" description="Pro residues" evidence="1">
    <location>
        <begin position="248"/>
        <end position="266"/>
    </location>
</feature>
<feature type="compositionally biased region" description="Basic residues" evidence="1">
    <location>
        <begin position="344"/>
        <end position="354"/>
    </location>
</feature>
<dbReference type="SUPFAM" id="SSF51430">
    <property type="entry name" value="NAD(P)-linked oxidoreductase"/>
    <property type="match status" value="1"/>
</dbReference>
<evidence type="ECO:0000313" key="3">
    <source>
        <dbReference type="EMBL" id="BFO17630.1"/>
    </source>
</evidence>
<reference evidence="3" key="2">
    <citation type="submission" date="2024-07" db="EMBL/GenBank/DDBJ databases">
        <title>Streptomyces haneummycinica sp. nov., a new antibiotic-producing actinobacterium isolated from marine sediment.</title>
        <authorList>
            <person name="Uemura M."/>
            <person name="Hamada M."/>
            <person name="Hirano S."/>
            <person name="Kobayashi K."/>
            <person name="Ohshiro T."/>
            <person name="Kobayashi T."/>
            <person name="Terahara T."/>
        </authorList>
    </citation>
    <scope>NUCLEOTIDE SEQUENCE</scope>
    <source>
        <strain evidence="3">KM77-8</strain>
    </source>
</reference>
<dbReference type="CDD" id="cd19086">
    <property type="entry name" value="AKR_AKR11C1"/>
    <property type="match status" value="1"/>
</dbReference>
<gene>
    <name evidence="3" type="ORF">SHKM778_40180</name>
</gene>
<name>A0AAT9HJX9_9ACTN</name>
<feature type="domain" description="NADP-dependent oxidoreductase" evidence="2">
    <location>
        <begin position="16"/>
        <end position="225"/>
    </location>
</feature>
<organism evidence="3">
    <name type="scientific">Streptomyces haneummycinicus</name>
    <dbReference type="NCBI Taxonomy" id="3074435"/>
    <lineage>
        <taxon>Bacteria</taxon>
        <taxon>Bacillati</taxon>
        <taxon>Actinomycetota</taxon>
        <taxon>Actinomycetes</taxon>
        <taxon>Kitasatosporales</taxon>
        <taxon>Streptomycetaceae</taxon>
        <taxon>Streptomyces</taxon>
    </lineage>
</organism>
<accession>A0AAT9HJX9</accession>
<dbReference type="PANTHER" id="PTHR43312:SF1">
    <property type="entry name" value="NADP-DEPENDENT OXIDOREDUCTASE DOMAIN-CONTAINING PROTEIN"/>
    <property type="match status" value="1"/>
</dbReference>
<feature type="region of interest" description="Disordered" evidence="1">
    <location>
        <begin position="209"/>
        <end position="354"/>
    </location>
</feature>
<reference evidence="3" key="1">
    <citation type="submission" date="2024-06" db="EMBL/GenBank/DDBJ databases">
        <authorList>
            <consortium name="consrtm"/>
            <person name="Uemura M."/>
            <person name="Terahara T."/>
        </authorList>
    </citation>
    <scope>NUCLEOTIDE SEQUENCE</scope>
    <source>
        <strain evidence="3">KM77-8</strain>
    </source>
</reference>
<dbReference type="InterPro" id="IPR023210">
    <property type="entry name" value="NADP_OxRdtase_dom"/>
</dbReference>
<dbReference type="PANTHER" id="PTHR43312">
    <property type="entry name" value="D-THREO-ALDOSE 1-DEHYDROGENASE"/>
    <property type="match status" value="1"/>
</dbReference>
<dbReference type="InterPro" id="IPR036812">
    <property type="entry name" value="NAD(P)_OxRdtase_dom_sf"/>
</dbReference>
<dbReference type="InterPro" id="IPR053135">
    <property type="entry name" value="AKR2_Oxidoreductase"/>
</dbReference>
<evidence type="ECO:0000259" key="2">
    <source>
        <dbReference type="Pfam" id="PF00248"/>
    </source>
</evidence>
<dbReference type="Gene3D" id="3.20.20.100">
    <property type="entry name" value="NADP-dependent oxidoreductase domain"/>
    <property type="match status" value="1"/>
</dbReference>
<sequence>MDERTFDRSQQHASVIGLGTWQLGADWGDVDDKEALAVLETAAESGVTLFDTADVYGDGRSEQTIASFIGGRPDLHVMVATKMGRRADQIPENYTLDNFRAWNDRSRRNLGVDRIDLVQLHCPPTPVYSTDEVFDALDTLVEEERVAAYGVSVETCAEALTAIARPNVASVQIILNPFRMKPLLEVLPAAREAGVGIIARVPLASGLLSGKYTRTPSSPRTTTVPSTGRARHSTRARPSPASTTRPVSRPPPSSPRSPPRIHPGPARPALDRPAARCHHRHPRRPYARPGPRQRGGRPAARAVRGDPHRDPGPLRAADQGPGRGPLVAVAGVTAPGAAAVPAPGRRRRRPRRVP</sequence>
<feature type="compositionally biased region" description="Low complexity" evidence="1">
    <location>
        <begin position="327"/>
        <end position="343"/>
    </location>
</feature>
<feature type="compositionally biased region" description="Low complexity" evidence="1">
    <location>
        <begin position="237"/>
        <end position="247"/>
    </location>
</feature>
<protein>
    <recommendedName>
        <fullName evidence="2">NADP-dependent oxidoreductase domain-containing protein</fullName>
    </recommendedName>
</protein>
<dbReference type="Pfam" id="PF00248">
    <property type="entry name" value="Aldo_ket_red"/>
    <property type="match status" value="1"/>
</dbReference>